<evidence type="ECO:0000313" key="1">
    <source>
        <dbReference type="EMBL" id="AGC46281.1"/>
    </source>
</evidence>
<reference evidence="1 2" key="1">
    <citation type="journal article" date="2013" name="Genome Announc.">
        <title>Complete genome sequence of Myxococcus stipitatus strain DSM 14675, a fruiting myxobacterium.</title>
        <authorList>
            <person name="Huntley S."/>
            <person name="Kneip S."/>
            <person name="Treuner-Lange A."/>
            <person name="Sogaard-Andersen L."/>
        </authorList>
    </citation>
    <scope>NUCLEOTIDE SEQUENCE [LARGE SCALE GENOMIC DNA]</scope>
    <source>
        <strain evidence="2">DSM 14675 / JCM 12634 / Mx s8</strain>
    </source>
</reference>
<name>L7UBJ7_MYXSD</name>
<proteinExistence type="predicted"/>
<organism evidence="1 2">
    <name type="scientific">Myxococcus stipitatus (strain DSM 14675 / JCM 12634 / Mx s8)</name>
    <dbReference type="NCBI Taxonomy" id="1278073"/>
    <lineage>
        <taxon>Bacteria</taxon>
        <taxon>Pseudomonadati</taxon>
        <taxon>Myxococcota</taxon>
        <taxon>Myxococcia</taxon>
        <taxon>Myxococcales</taxon>
        <taxon>Cystobacterineae</taxon>
        <taxon>Myxococcaceae</taxon>
        <taxon>Myxococcus</taxon>
    </lineage>
</organism>
<dbReference type="KEGG" id="msd:MYSTI_04993"/>
<dbReference type="Proteomes" id="UP000011131">
    <property type="component" value="Chromosome"/>
</dbReference>
<accession>L7UBJ7</accession>
<dbReference type="EMBL" id="CP004025">
    <property type="protein sequence ID" value="AGC46281.1"/>
    <property type="molecule type" value="Genomic_DNA"/>
</dbReference>
<dbReference type="RefSeq" id="WP_015350537.1">
    <property type="nucleotide sequence ID" value="NC_020126.1"/>
</dbReference>
<protein>
    <submittedName>
        <fullName evidence="1">Uncharacterized protein</fullName>
    </submittedName>
</protein>
<dbReference type="HOGENOM" id="CLU_058807_0_0_7"/>
<dbReference type="OrthoDB" id="263950at2"/>
<dbReference type="AlphaFoldDB" id="L7UBJ7"/>
<gene>
    <name evidence="1" type="ordered locus">MYSTI_04993</name>
</gene>
<evidence type="ECO:0000313" key="2">
    <source>
        <dbReference type="Proteomes" id="UP000011131"/>
    </source>
</evidence>
<dbReference type="eggNOG" id="ENOG502Z921">
    <property type="taxonomic scope" value="Bacteria"/>
</dbReference>
<dbReference type="PATRIC" id="fig|1278073.3.peg.5064"/>
<keyword evidence="2" id="KW-1185">Reference proteome</keyword>
<sequence length="394" mass="44176">MSRSRPDRDYEELHGDADFLADYGEDMGRTLNLDTWLPEHALDKVMSRFRLEIAQAVRTEDKLRSIIRAEVLPQIGGLTGAPREAGVYVAEPAQLEAIYQGLLFSGRVEAVNGSFSSYESVPLGITQIGIAIVGYAGTQGTFSQRLFRKEVAEKHNNLLQDVLDCIQRRQDNSSSARRAPYSRLARRGIRAFAERSALVDKARAEWRIGQGNPFSYDMLTGSGYQRLLDASLDVLRRLVLQHKKFVFVSPILDGRGLLTLGSSLLPGEYAVIETMAEFGDQVIERWQYDLDNGQLVTDFLEECSPEVLTGVFRTSPQAPPRLFFAHREHVHVAARIAIADSMLRRERGYPMLLDMAEMTCRSAFGEDGFLGLVQDAYSQVGAGLQFFNDSRSRR</sequence>
<dbReference type="STRING" id="1278073.MYSTI_04993"/>